<dbReference type="EMBL" id="LAZR01000001">
    <property type="protein sequence ID" value="KKO12941.1"/>
    <property type="molecule type" value="Genomic_DNA"/>
</dbReference>
<evidence type="ECO:0000259" key="1">
    <source>
        <dbReference type="PROSITE" id="PS50110"/>
    </source>
</evidence>
<dbReference type="PANTHER" id="PTHR37299">
    <property type="entry name" value="TRANSCRIPTIONAL REGULATOR-RELATED"/>
    <property type="match status" value="1"/>
</dbReference>
<dbReference type="AlphaFoldDB" id="A0A0F9W6N6"/>
<dbReference type="InterPro" id="IPR011006">
    <property type="entry name" value="CheY-like_superfamily"/>
</dbReference>
<feature type="domain" description="HTH LytTR-type" evidence="2">
    <location>
        <begin position="171"/>
        <end position="273"/>
    </location>
</feature>
<dbReference type="Pfam" id="PF04397">
    <property type="entry name" value="LytTR"/>
    <property type="match status" value="1"/>
</dbReference>
<dbReference type="PROSITE" id="PS50930">
    <property type="entry name" value="HTH_LYTTR"/>
    <property type="match status" value="1"/>
</dbReference>
<accession>A0A0F9W6N6</accession>
<dbReference type="InterPro" id="IPR001789">
    <property type="entry name" value="Sig_transdc_resp-reg_receiver"/>
</dbReference>
<gene>
    <name evidence="3" type="ORF">LCGC14_0009590</name>
</gene>
<organism evidence="3">
    <name type="scientific">marine sediment metagenome</name>
    <dbReference type="NCBI Taxonomy" id="412755"/>
    <lineage>
        <taxon>unclassified sequences</taxon>
        <taxon>metagenomes</taxon>
        <taxon>ecological metagenomes</taxon>
    </lineage>
</organism>
<dbReference type="InterPro" id="IPR007492">
    <property type="entry name" value="LytTR_DNA-bd_dom"/>
</dbReference>
<evidence type="ECO:0000259" key="2">
    <source>
        <dbReference type="PROSITE" id="PS50930"/>
    </source>
</evidence>
<dbReference type="SMART" id="SM00850">
    <property type="entry name" value="LytTR"/>
    <property type="match status" value="1"/>
</dbReference>
<dbReference type="Gene3D" id="3.40.50.2300">
    <property type="match status" value="1"/>
</dbReference>
<dbReference type="InterPro" id="IPR046947">
    <property type="entry name" value="LytR-like"/>
</dbReference>
<dbReference type="GO" id="GO:0000156">
    <property type="term" value="F:phosphorelay response regulator activity"/>
    <property type="evidence" value="ECO:0007669"/>
    <property type="project" value="InterPro"/>
</dbReference>
<dbReference type="CDD" id="cd17532">
    <property type="entry name" value="REC_LytTR_AlgR-like"/>
    <property type="match status" value="1"/>
</dbReference>
<sequence>MKLDDSVKTIRAIVVDDEALARQGLSLRLKELGNVEVLQECQNGREALEAIAELTPDLVFLDIQMPGMTGFEVVERLQQDNMPLVIFVTAYDEYAVNAFEIHAVDYLLKPIELDRLEAAVIKARQRLQSDRGEDEKKLLLDIVISLTGKSAQAVAELLRSGENPVKTCEKLAIKDGASTTFVPIRDIDWIDAAGDYMCVHAKGDTHIMRTTMKELESQLDSTLFQRVHRSTIVNLDRVEKVSSHINGEFHLTLSCGASLKMSRSYKDKVKHFF</sequence>
<dbReference type="FunFam" id="3.40.50.2300:FF:000051">
    <property type="entry name" value="Two-component response regulator yehT"/>
    <property type="match status" value="1"/>
</dbReference>
<dbReference type="PANTHER" id="PTHR37299:SF1">
    <property type="entry name" value="STAGE 0 SPORULATION PROTEIN A HOMOLOG"/>
    <property type="match status" value="1"/>
</dbReference>
<protein>
    <recommendedName>
        <fullName evidence="4">DNA-binding response regulator</fullName>
    </recommendedName>
</protein>
<evidence type="ECO:0000313" key="3">
    <source>
        <dbReference type="EMBL" id="KKO12941.1"/>
    </source>
</evidence>
<dbReference type="PROSITE" id="PS50110">
    <property type="entry name" value="RESPONSE_REGULATORY"/>
    <property type="match status" value="1"/>
</dbReference>
<dbReference type="GO" id="GO:0003677">
    <property type="term" value="F:DNA binding"/>
    <property type="evidence" value="ECO:0007669"/>
    <property type="project" value="InterPro"/>
</dbReference>
<comment type="caution">
    <text evidence="3">The sequence shown here is derived from an EMBL/GenBank/DDBJ whole genome shotgun (WGS) entry which is preliminary data.</text>
</comment>
<feature type="domain" description="Response regulatory" evidence="1">
    <location>
        <begin position="11"/>
        <end position="124"/>
    </location>
</feature>
<dbReference type="SUPFAM" id="SSF52172">
    <property type="entry name" value="CheY-like"/>
    <property type="match status" value="1"/>
</dbReference>
<dbReference type="SMART" id="SM00448">
    <property type="entry name" value="REC"/>
    <property type="match status" value="1"/>
</dbReference>
<evidence type="ECO:0008006" key="4">
    <source>
        <dbReference type="Google" id="ProtNLM"/>
    </source>
</evidence>
<reference evidence="3" key="1">
    <citation type="journal article" date="2015" name="Nature">
        <title>Complex archaea that bridge the gap between prokaryotes and eukaryotes.</title>
        <authorList>
            <person name="Spang A."/>
            <person name="Saw J.H."/>
            <person name="Jorgensen S.L."/>
            <person name="Zaremba-Niedzwiedzka K."/>
            <person name="Martijn J."/>
            <person name="Lind A.E."/>
            <person name="van Eijk R."/>
            <person name="Schleper C."/>
            <person name="Guy L."/>
            <person name="Ettema T.J."/>
        </authorList>
    </citation>
    <scope>NUCLEOTIDE SEQUENCE</scope>
</reference>
<dbReference type="Gene3D" id="2.40.50.1020">
    <property type="entry name" value="LytTr DNA-binding domain"/>
    <property type="match status" value="1"/>
</dbReference>
<dbReference type="Pfam" id="PF00072">
    <property type="entry name" value="Response_reg"/>
    <property type="match status" value="1"/>
</dbReference>
<name>A0A0F9W6N6_9ZZZZ</name>
<proteinExistence type="predicted"/>